<dbReference type="PANTHER" id="PTHR11138:SF5">
    <property type="entry name" value="METHIONYL-TRNA FORMYLTRANSFERASE, MITOCHONDRIAL"/>
    <property type="match status" value="1"/>
</dbReference>
<dbReference type="Pfam" id="PF00551">
    <property type="entry name" value="Formyl_trans_N"/>
    <property type="match status" value="1"/>
</dbReference>
<evidence type="ECO:0000259" key="7">
    <source>
        <dbReference type="Pfam" id="PF00551"/>
    </source>
</evidence>
<sequence length="336" mass="35477">MTEPRLRYGFCGSPPFATDVLAALIEGGRPPAIVVTAPARRAGRGRKDVPSPVVELASAHGIDVRRPESAKDQGLKDELRALDLDVLLVASYGELLDQAFLDLPRRFCLNVHGSLLPRWRGASPVQAAIAAGDTVTGVSIQRVVKKLDAGDLLLSIETPIDPADTGGTLFARLAALGGEAARRALDLVEAGAVEFTPQDTERVTHCRKLTKESGHIDWTRPAVEIERLVRAMDPWPGAATTLPNGERLVVWRATVDPDGTSTTVATTGAAPGTVRTRSEGFDVATGAGALRVLELQAAGKKRLPVADFQRGARLEDGVRLGAPTDTGPNGAPTPAH</sequence>
<dbReference type="GO" id="GO:0004479">
    <property type="term" value="F:methionyl-tRNA formyltransferase activity"/>
    <property type="evidence" value="ECO:0007669"/>
    <property type="project" value="UniProtKB-UniRule"/>
</dbReference>
<evidence type="ECO:0000313" key="10">
    <source>
        <dbReference type="Proteomes" id="UP000319342"/>
    </source>
</evidence>
<evidence type="ECO:0000256" key="3">
    <source>
        <dbReference type="ARBA" id="ARBA00022679"/>
    </source>
</evidence>
<keyword evidence="4 5" id="KW-0648">Protein biosynthesis</keyword>
<accession>A0A518CUN4</accession>
<feature type="domain" description="Formyl transferase N-terminal" evidence="7">
    <location>
        <begin position="12"/>
        <end position="183"/>
    </location>
</feature>
<dbReference type="EC" id="2.1.2.9" evidence="2 5"/>
<feature type="binding site" evidence="5">
    <location>
        <begin position="114"/>
        <end position="117"/>
    </location>
    <ligand>
        <name>(6S)-5,6,7,8-tetrahydrofolate</name>
        <dbReference type="ChEBI" id="CHEBI:57453"/>
    </ligand>
</feature>
<dbReference type="Proteomes" id="UP000319342">
    <property type="component" value="Chromosome"/>
</dbReference>
<dbReference type="RefSeq" id="WP_145181725.1">
    <property type="nucleotide sequence ID" value="NZ_CP036290.1"/>
</dbReference>
<evidence type="ECO:0000256" key="6">
    <source>
        <dbReference type="SAM" id="MobiDB-lite"/>
    </source>
</evidence>
<dbReference type="EMBL" id="CP036290">
    <property type="protein sequence ID" value="QDU82936.1"/>
    <property type="molecule type" value="Genomic_DNA"/>
</dbReference>
<evidence type="ECO:0000256" key="4">
    <source>
        <dbReference type="ARBA" id="ARBA00022917"/>
    </source>
</evidence>
<dbReference type="InterPro" id="IPR041711">
    <property type="entry name" value="Met-tRNA-FMT_N"/>
</dbReference>
<dbReference type="PANTHER" id="PTHR11138">
    <property type="entry name" value="METHIONYL-TRNA FORMYLTRANSFERASE"/>
    <property type="match status" value="1"/>
</dbReference>
<dbReference type="GO" id="GO:0005829">
    <property type="term" value="C:cytosol"/>
    <property type="evidence" value="ECO:0007669"/>
    <property type="project" value="TreeGrafter"/>
</dbReference>
<dbReference type="PROSITE" id="PS00373">
    <property type="entry name" value="GART"/>
    <property type="match status" value="1"/>
</dbReference>
<dbReference type="SUPFAM" id="SSF50486">
    <property type="entry name" value="FMT C-terminal domain-like"/>
    <property type="match status" value="1"/>
</dbReference>
<dbReference type="InterPro" id="IPR001555">
    <property type="entry name" value="GART_AS"/>
</dbReference>
<keyword evidence="3 5" id="KW-0808">Transferase</keyword>
<dbReference type="NCBIfam" id="TIGR00460">
    <property type="entry name" value="fmt"/>
    <property type="match status" value="1"/>
</dbReference>
<protein>
    <recommendedName>
        <fullName evidence="2 5">Methionyl-tRNA formyltransferase</fullName>
        <ecNumber evidence="2 5">2.1.2.9</ecNumber>
    </recommendedName>
</protein>
<evidence type="ECO:0000259" key="8">
    <source>
        <dbReference type="Pfam" id="PF02911"/>
    </source>
</evidence>
<dbReference type="InterPro" id="IPR005794">
    <property type="entry name" value="Fmt"/>
</dbReference>
<dbReference type="CDD" id="cd08704">
    <property type="entry name" value="Met_tRNA_FMT_C"/>
    <property type="match status" value="1"/>
</dbReference>
<gene>
    <name evidence="5 9" type="primary">fmt</name>
    <name evidence="9" type="ORF">Pla163_00310</name>
</gene>
<dbReference type="InterPro" id="IPR011034">
    <property type="entry name" value="Formyl_transferase-like_C_sf"/>
</dbReference>
<dbReference type="InterPro" id="IPR005793">
    <property type="entry name" value="Formyl_trans_C"/>
</dbReference>
<dbReference type="AlphaFoldDB" id="A0A518CUN4"/>
<proteinExistence type="inferred from homology"/>
<comment type="similarity">
    <text evidence="1 5">Belongs to the Fmt family.</text>
</comment>
<comment type="function">
    <text evidence="5">Attaches a formyl group to the free amino group of methionyl-tRNA(fMet). The formyl group appears to play a dual role in the initiator identity of N-formylmethionyl-tRNA by promoting its recognition by IF2 and preventing the misappropriation of this tRNA by the elongation apparatus.</text>
</comment>
<comment type="catalytic activity">
    <reaction evidence="5">
        <text>L-methionyl-tRNA(fMet) + (6R)-10-formyltetrahydrofolate = N-formyl-L-methionyl-tRNA(fMet) + (6S)-5,6,7,8-tetrahydrofolate + H(+)</text>
        <dbReference type="Rhea" id="RHEA:24380"/>
        <dbReference type="Rhea" id="RHEA-COMP:9952"/>
        <dbReference type="Rhea" id="RHEA-COMP:9953"/>
        <dbReference type="ChEBI" id="CHEBI:15378"/>
        <dbReference type="ChEBI" id="CHEBI:57453"/>
        <dbReference type="ChEBI" id="CHEBI:78530"/>
        <dbReference type="ChEBI" id="CHEBI:78844"/>
        <dbReference type="ChEBI" id="CHEBI:195366"/>
        <dbReference type="EC" id="2.1.2.9"/>
    </reaction>
</comment>
<dbReference type="HAMAP" id="MF_00182">
    <property type="entry name" value="Formyl_trans"/>
    <property type="match status" value="1"/>
</dbReference>
<organism evidence="9 10">
    <name type="scientific">Rohdeia mirabilis</name>
    <dbReference type="NCBI Taxonomy" id="2528008"/>
    <lineage>
        <taxon>Bacteria</taxon>
        <taxon>Pseudomonadati</taxon>
        <taxon>Planctomycetota</taxon>
        <taxon>Planctomycetia</taxon>
        <taxon>Planctomycetia incertae sedis</taxon>
        <taxon>Rohdeia</taxon>
    </lineage>
</organism>
<dbReference type="SUPFAM" id="SSF53328">
    <property type="entry name" value="Formyltransferase"/>
    <property type="match status" value="1"/>
</dbReference>
<evidence type="ECO:0000313" key="9">
    <source>
        <dbReference type="EMBL" id="QDU82936.1"/>
    </source>
</evidence>
<reference evidence="9 10" key="1">
    <citation type="submission" date="2019-02" db="EMBL/GenBank/DDBJ databases">
        <title>Deep-cultivation of Planctomycetes and their phenomic and genomic characterization uncovers novel biology.</title>
        <authorList>
            <person name="Wiegand S."/>
            <person name="Jogler M."/>
            <person name="Boedeker C."/>
            <person name="Pinto D."/>
            <person name="Vollmers J."/>
            <person name="Rivas-Marin E."/>
            <person name="Kohn T."/>
            <person name="Peeters S.H."/>
            <person name="Heuer A."/>
            <person name="Rast P."/>
            <person name="Oberbeckmann S."/>
            <person name="Bunk B."/>
            <person name="Jeske O."/>
            <person name="Meyerdierks A."/>
            <person name="Storesund J.E."/>
            <person name="Kallscheuer N."/>
            <person name="Luecker S."/>
            <person name="Lage O.M."/>
            <person name="Pohl T."/>
            <person name="Merkel B.J."/>
            <person name="Hornburger P."/>
            <person name="Mueller R.-W."/>
            <person name="Bruemmer F."/>
            <person name="Labrenz M."/>
            <person name="Spormann A.M."/>
            <person name="Op den Camp H."/>
            <person name="Overmann J."/>
            <person name="Amann R."/>
            <person name="Jetten M.S.M."/>
            <person name="Mascher T."/>
            <person name="Medema M.H."/>
            <person name="Devos D.P."/>
            <person name="Kaster A.-K."/>
            <person name="Ovreas L."/>
            <person name="Rohde M."/>
            <person name="Galperin M.Y."/>
            <person name="Jogler C."/>
        </authorList>
    </citation>
    <scope>NUCLEOTIDE SEQUENCE [LARGE SCALE GENOMIC DNA]</scope>
    <source>
        <strain evidence="9 10">Pla163</strain>
    </source>
</reference>
<evidence type="ECO:0000256" key="2">
    <source>
        <dbReference type="ARBA" id="ARBA00012261"/>
    </source>
</evidence>
<dbReference type="Gene3D" id="3.40.50.12230">
    <property type="match status" value="1"/>
</dbReference>
<evidence type="ECO:0000256" key="1">
    <source>
        <dbReference type="ARBA" id="ARBA00010699"/>
    </source>
</evidence>
<evidence type="ECO:0000256" key="5">
    <source>
        <dbReference type="HAMAP-Rule" id="MF_00182"/>
    </source>
</evidence>
<dbReference type="InterPro" id="IPR036477">
    <property type="entry name" value="Formyl_transf_N_sf"/>
</dbReference>
<dbReference type="InterPro" id="IPR002376">
    <property type="entry name" value="Formyl_transf_N"/>
</dbReference>
<dbReference type="Pfam" id="PF02911">
    <property type="entry name" value="Formyl_trans_C"/>
    <property type="match status" value="1"/>
</dbReference>
<feature type="region of interest" description="Disordered" evidence="6">
    <location>
        <begin position="316"/>
        <end position="336"/>
    </location>
</feature>
<feature type="domain" description="Formyl transferase C-terminal" evidence="8">
    <location>
        <begin position="208"/>
        <end position="312"/>
    </location>
</feature>
<name>A0A518CUN4_9BACT</name>
<dbReference type="InterPro" id="IPR044135">
    <property type="entry name" value="Met-tRNA-FMT_C"/>
</dbReference>
<dbReference type="OrthoDB" id="9802815at2"/>
<dbReference type="CDD" id="cd08646">
    <property type="entry name" value="FMT_core_Met-tRNA-FMT_N"/>
    <property type="match status" value="1"/>
</dbReference>
<keyword evidence="10" id="KW-1185">Reference proteome</keyword>